<feature type="compositionally biased region" description="Basic and acidic residues" evidence="1">
    <location>
        <begin position="255"/>
        <end position="270"/>
    </location>
</feature>
<feature type="transmembrane region" description="Helical" evidence="2">
    <location>
        <begin position="72"/>
        <end position="92"/>
    </location>
</feature>
<dbReference type="AlphaFoldDB" id="A0A1E3QH94"/>
<evidence type="ECO:0000313" key="4">
    <source>
        <dbReference type="Proteomes" id="UP000094385"/>
    </source>
</evidence>
<dbReference type="Proteomes" id="UP000094385">
    <property type="component" value="Unassembled WGS sequence"/>
</dbReference>
<keyword evidence="2" id="KW-0812">Transmembrane</keyword>
<name>A0A1E3QH94_LIPST</name>
<keyword evidence="4" id="KW-1185">Reference proteome</keyword>
<reference evidence="3 4" key="1">
    <citation type="journal article" date="2016" name="Proc. Natl. Acad. Sci. U.S.A.">
        <title>Comparative genomics of biotechnologically important yeasts.</title>
        <authorList>
            <person name="Riley R."/>
            <person name="Haridas S."/>
            <person name="Wolfe K.H."/>
            <person name="Lopes M.R."/>
            <person name="Hittinger C.T."/>
            <person name="Goeker M."/>
            <person name="Salamov A.A."/>
            <person name="Wisecaver J.H."/>
            <person name="Long T.M."/>
            <person name="Calvey C.H."/>
            <person name="Aerts A.L."/>
            <person name="Barry K.W."/>
            <person name="Choi C."/>
            <person name="Clum A."/>
            <person name="Coughlan A.Y."/>
            <person name="Deshpande S."/>
            <person name="Douglass A.P."/>
            <person name="Hanson S.J."/>
            <person name="Klenk H.-P."/>
            <person name="LaButti K.M."/>
            <person name="Lapidus A."/>
            <person name="Lindquist E.A."/>
            <person name="Lipzen A.M."/>
            <person name="Meier-Kolthoff J.P."/>
            <person name="Ohm R.A."/>
            <person name="Otillar R.P."/>
            <person name="Pangilinan J.L."/>
            <person name="Peng Y."/>
            <person name="Rokas A."/>
            <person name="Rosa C.A."/>
            <person name="Scheuner C."/>
            <person name="Sibirny A.A."/>
            <person name="Slot J.C."/>
            <person name="Stielow J.B."/>
            <person name="Sun H."/>
            <person name="Kurtzman C.P."/>
            <person name="Blackwell M."/>
            <person name="Grigoriev I.V."/>
            <person name="Jeffries T.W."/>
        </authorList>
    </citation>
    <scope>NUCLEOTIDE SEQUENCE [LARGE SCALE GENOMIC DNA]</scope>
    <source>
        <strain evidence="3 4">NRRL Y-11557</strain>
    </source>
</reference>
<evidence type="ECO:0000313" key="3">
    <source>
        <dbReference type="EMBL" id="ODQ76367.1"/>
    </source>
</evidence>
<evidence type="ECO:0000256" key="2">
    <source>
        <dbReference type="SAM" id="Phobius"/>
    </source>
</evidence>
<feature type="transmembrane region" description="Helical" evidence="2">
    <location>
        <begin position="6"/>
        <end position="26"/>
    </location>
</feature>
<feature type="region of interest" description="Disordered" evidence="1">
    <location>
        <begin position="239"/>
        <end position="274"/>
    </location>
</feature>
<accession>A0A1E3QH94</accession>
<keyword evidence="2" id="KW-0472">Membrane</keyword>
<protein>
    <submittedName>
        <fullName evidence="3">Uncharacterized protein</fullName>
    </submittedName>
</protein>
<evidence type="ECO:0000256" key="1">
    <source>
        <dbReference type="SAM" id="MobiDB-lite"/>
    </source>
</evidence>
<dbReference type="OrthoDB" id="10338597at2759"/>
<proteinExistence type="predicted"/>
<gene>
    <name evidence="3" type="ORF">LIPSTDRAFT_114771</name>
</gene>
<keyword evidence="2" id="KW-1133">Transmembrane helix</keyword>
<feature type="transmembrane region" description="Helical" evidence="2">
    <location>
        <begin position="33"/>
        <end position="52"/>
    </location>
</feature>
<sequence length="292" mass="32756">MILNNSYQGTSMSVIGILWAVCRAPVLIPVRIVVYFIRLIFWPVPTIFRFFYRLVKAVLFPQPLLNAFGPLYFFFFTSISIGIVIGLCFGVASKVLQFILGISQSQRVSVAETQLLEDGGGVKSKKATAAMNGRKVEKFADSEKDRDVEKKLSSLTAPRRREVPLTYATQNGVIKREALDTKELTPADIVPYNDDRLFETFSSNATQLRYISSMPLESETSLRHSALMRRHPPTILEEEEEDNNLGAAGIAAEVNSRRTSDSYTKPESKRPIGLTERNLNANRSVGIQSWRS</sequence>
<organism evidence="3 4">
    <name type="scientific">Lipomyces starkeyi NRRL Y-11557</name>
    <dbReference type="NCBI Taxonomy" id="675824"/>
    <lineage>
        <taxon>Eukaryota</taxon>
        <taxon>Fungi</taxon>
        <taxon>Dikarya</taxon>
        <taxon>Ascomycota</taxon>
        <taxon>Saccharomycotina</taxon>
        <taxon>Lipomycetes</taxon>
        <taxon>Lipomycetales</taxon>
        <taxon>Lipomycetaceae</taxon>
        <taxon>Lipomyces</taxon>
    </lineage>
</organism>
<dbReference type="EMBL" id="KV454289">
    <property type="protein sequence ID" value="ODQ76367.1"/>
    <property type="molecule type" value="Genomic_DNA"/>
</dbReference>